<sequence length="187" mass="20649">MDNVFKGEQANSWLNVEGEYELVSSIGGLGEVDFDNANRGNLAYTKVKPTKPERHMVNPSGNTRMTFQPQGKVNSMLAFFNDTDRSASGHSAPYVDGKLSTRVKLDFGGFGLKFPLNLEDKLGTRNAERDDNKVSMDNNHAIYNSRGDGGRFARSTYFKSGLTVDPGLFAALRLFEVPIFDRSALVV</sequence>
<keyword evidence="2" id="KW-1185">Reference proteome</keyword>
<gene>
    <name evidence="1" type="ORF">LCI18_006421</name>
</gene>
<organism evidence="1 2">
    <name type="scientific">Fusarium solani subsp. cucurbitae</name>
    <name type="common">Neocosmosporum cucurbitae</name>
    <dbReference type="NCBI Taxonomy" id="2747967"/>
    <lineage>
        <taxon>Eukaryota</taxon>
        <taxon>Fungi</taxon>
        <taxon>Dikarya</taxon>
        <taxon>Ascomycota</taxon>
        <taxon>Pezizomycotina</taxon>
        <taxon>Sordariomycetes</taxon>
        <taxon>Hypocreomycetidae</taxon>
        <taxon>Hypocreales</taxon>
        <taxon>Nectriaceae</taxon>
        <taxon>Fusarium</taxon>
        <taxon>Fusarium solani species complex</taxon>
    </lineage>
</organism>
<evidence type="ECO:0000313" key="2">
    <source>
        <dbReference type="Proteomes" id="UP000830768"/>
    </source>
</evidence>
<dbReference type="EMBL" id="CP090034">
    <property type="protein sequence ID" value="UPK95486.1"/>
    <property type="molecule type" value="Genomic_DNA"/>
</dbReference>
<protein>
    <submittedName>
        <fullName evidence="1">Uncharacterized protein</fullName>
    </submittedName>
</protein>
<reference evidence="1" key="1">
    <citation type="submission" date="2021-11" db="EMBL/GenBank/DDBJ databases">
        <title>Fusarium solani-melongenae Genome sequencing and assembly.</title>
        <authorList>
            <person name="Xie S."/>
            <person name="Huang L."/>
            <person name="Zhang X."/>
        </authorList>
    </citation>
    <scope>NUCLEOTIDE SEQUENCE</scope>
    <source>
        <strain evidence="1">CRI 24-3</strain>
    </source>
</reference>
<accession>A0ACD3Z2R5</accession>
<evidence type="ECO:0000313" key="1">
    <source>
        <dbReference type="EMBL" id="UPK95486.1"/>
    </source>
</evidence>
<dbReference type="Proteomes" id="UP000830768">
    <property type="component" value="Chromosome 5"/>
</dbReference>
<proteinExistence type="predicted"/>
<name>A0ACD3Z2R5_FUSSC</name>